<keyword evidence="6 10" id="KW-0472">Membrane</keyword>
<evidence type="ECO:0000313" key="12">
    <source>
        <dbReference type="EMBL" id="GHI77188.1"/>
    </source>
</evidence>
<feature type="transmembrane region" description="Helical" evidence="10">
    <location>
        <begin position="354"/>
        <end position="378"/>
    </location>
</feature>
<feature type="transmembrane region" description="Helical" evidence="10">
    <location>
        <begin position="406"/>
        <end position="430"/>
    </location>
</feature>
<dbReference type="PANTHER" id="PTHR23513">
    <property type="entry name" value="INTEGRAL MEMBRANE EFFLUX PROTEIN-RELATED"/>
    <property type="match status" value="1"/>
</dbReference>
<evidence type="ECO:0000256" key="5">
    <source>
        <dbReference type="ARBA" id="ARBA00022989"/>
    </source>
</evidence>
<dbReference type="CDD" id="cd06173">
    <property type="entry name" value="MFS_MefA_like"/>
    <property type="match status" value="1"/>
</dbReference>
<dbReference type="InterPro" id="IPR020846">
    <property type="entry name" value="MFS_dom"/>
</dbReference>
<keyword evidence="5 10" id="KW-1133">Transmembrane helix</keyword>
<keyword evidence="13" id="KW-1185">Reference proteome</keyword>
<feature type="transmembrane region" description="Helical" evidence="10">
    <location>
        <begin position="31"/>
        <end position="54"/>
    </location>
</feature>
<comment type="caution">
    <text evidence="12">The sequence shown here is derived from an EMBL/GenBank/DDBJ whole genome shotgun (WGS) entry which is preliminary data.</text>
</comment>
<feature type="transmembrane region" description="Helical" evidence="10">
    <location>
        <begin position="329"/>
        <end position="348"/>
    </location>
</feature>
<dbReference type="Proteomes" id="UP000608522">
    <property type="component" value="Unassembled WGS sequence"/>
</dbReference>
<evidence type="ECO:0000256" key="9">
    <source>
        <dbReference type="SAM" id="MobiDB-lite"/>
    </source>
</evidence>
<dbReference type="RefSeq" id="WP_237403844.1">
    <property type="nucleotide sequence ID" value="NZ_BAAATO010000005.1"/>
</dbReference>
<evidence type="ECO:0000256" key="3">
    <source>
        <dbReference type="ARBA" id="ARBA00022475"/>
    </source>
</evidence>
<evidence type="ECO:0000256" key="7">
    <source>
        <dbReference type="ARBA" id="ARBA00038075"/>
    </source>
</evidence>
<reference evidence="13" key="1">
    <citation type="submission" date="2023-07" db="EMBL/GenBank/DDBJ databases">
        <title>Whole genome shotgun sequence of Streptomyces spororaveus NBRC 15456.</title>
        <authorList>
            <person name="Komaki H."/>
            <person name="Tamura T."/>
        </authorList>
    </citation>
    <scope>NUCLEOTIDE SEQUENCE [LARGE SCALE GENOMIC DNA]</scope>
    <source>
        <strain evidence="13">NBRC 15456</strain>
    </source>
</reference>
<evidence type="ECO:0000256" key="10">
    <source>
        <dbReference type="SAM" id="Phobius"/>
    </source>
</evidence>
<feature type="region of interest" description="Disordered" evidence="9">
    <location>
        <begin position="445"/>
        <end position="497"/>
    </location>
</feature>
<comment type="similarity">
    <text evidence="7">Belongs to the major facilitator superfamily. Drug:H(+) antiporter-3 (DHA3) (TC 2.A.1.21) family.</text>
</comment>
<accession>A0ABQ3T9V6</accession>
<feature type="compositionally biased region" description="Basic residues" evidence="9">
    <location>
        <begin position="480"/>
        <end position="497"/>
    </location>
</feature>
<dbReference type="EMBL" id="BNED01000005">
    <property type="protein sequence ID" value="GHI77188.1"/>
    <property type="molecule type" value="Genomic_DNA"/>
</dbReference>
<organism evidence="12 13">
    <name type="scientific">Streptomyces spororaveus</name>
    <dbReference type="NCBI Taxonomy" id="284039"/>
    <lineage>
        <taxon>Bacteria</taxon>
        <taxon>Bacillati</taxon>
        <taxon>Actinomycetota</taxon>
        <taxon>Actinomycetes</taxon>
        <taxon>Kitasatosporales</taxon>
        <taxon>Streptomycetaceae</taxon>
        <taxon>Streptomyces</taxon>
    </lineage>
</organism>
<keyword evidence="4 10" id="KW-0812">Transmembrane</keyword>
<evidence type="ECO:0000256" key="8">
    <source>
        <dbReference type="ARBA" id="ARBA00040914"/>
    </source>
</evidence>
<sequence>MDGAGPAAESVAESVGEPAAGRRALRPLGGVLTAMAVSLSGTAVSAVALPWFVLATTGSAARTGLVAFCEMTPYVVVKLFSGPLIDRTGPRTVSWTTDLVSALAAAAVPLLHALDLLSFPALLVLVALIGAARGPGDLAKEVMVPEAAERGQVRLERAAGLSGVIERLAATVGPAAGGCLVALLGPLTSLAVNAACFVLGSLIIALTLPRGMGYAAEPAQSPDEEGRPEPGAEGAPEELEERGEAGYWRRFGESLAFLRGEPLLLTIVVMVGVTNLLDAGFSTVLIPVWARQSGNGPAAIGLLGGVTGAAALGGSVVAAVYAHRLRRRAVFFAGFLLAGAPRFMVLAADAPMGVALAVFAVSGFGAGLLNPVLGAVLYERIPRRLLGRVNAVGDSVARAGVPLGGLLMGAAVTSAGLVPVLLAAGTAYFLTTSLAGLRRECRELDRPGRGAGREPDRSARQGRARRRPGRRRQCPSAGSQRRRRAARRRRAGPGRRW</sequence>
<evidence type="ECO:0000313" key="13">
    <source>
        <dbReference type="Proteomes" id="UP000608522"/>
    </source>
</evidence>
<feature type="transmembrane region" description="Helical" evidence="10">
    <location>
        <begin position="117"/>
        <end position="134"/>
    </location>
</feature>
<evidence type="ECO:0000256" key="2">
    <source>
        <dbReference type="ARBA" id="ARBA00022448"/>
    </source>
</evidence>
<dbReference type="PROSITE" id="PS50850">
    <property type="entry name" value="MFS"/>
    <property type="match status" value="1"/>
</dbReference>
<dbReference type="InterPro" id="IPR011701">
    <property type="entry name" value="MFS"/>
</dbReference>
<comment type="subcellular location">
    <subcellularLocation>
        <location evidence="1">Cell inner membrane</location>
        <topology evidence="1">Multi-pass membrane protein</topology>
    </subcellularLocation>
</comment>
<protein>
    <recommendedName>
        <fullName evidence="8">Multidrug efflux pump Tap</fullName>
    </recommendedName>
</protein>
<dbReference type="InterPro" id="IPR036259">
    <property type="entry name" value="MFS_trans_sf"/>
</dbReference>
<evidence type="ECO:0000256" key="6">
    <source>
        <dbReference type="ARBA" id="ARBA00023136"/>
    </source>
</evidence>
<keyword evidence="2" id="KW-0813">Transport</keyword>
<evidence type="ECO:0000256" key="4">
    <source>
        <dbReference type="ARBA" id="ARBA00022692"/>
    </source>
</evidence>
<gene>
    <name evidence="12" type="ORF">Sspor_27490</name>
</gene>
<feature type="compositionally biased region" description="Basic and acidic residues" evidence="9">
    <location>
        <begin position="445"/>
        <end position="459"/>
    </location>
</feature>
<feature type="transmembrane region" description="Helical" evidence="10">
    <location>
        <begin position="298"/>
        <end position="322"/>
    </location>
</feature>
<feature type="compositionally biased region" description="Basic residues" evidence="9">
    <location>
        <begin position="460"/>
        <end position="473"/>
    </location>
</feature>
<dbReference type="PANTHER" id="PTHR23513:SF9">
    <property type="entry name" value="ENTEROBACTIN EXPORTER ENTS"/>
    <property type="match status" value="1"/>
</dbReference>
<evidence type="ECO:0000259" key="11">
    <source>
        <dbReference type="PROSITE" id="PS50850"/>
    </source>
</evidence>
<feature type="domain" description="Major facilitator superfamily (MFS) profile" evidence="11">
    <location>
        <begin position="22"/>
        <end position="442"/>
    </location>
</feature>
<feature type="transmembrane region" description="Helical" evidence="10">
    <location>
        <begin position="263"/>
        <end position="286"/>
    </location>
</feature>
<proteinExistence type="inferred from homology"/>
<dbReference type="SUPFAM" id="SSF103473">
    <property type="entry name" value="MFS general substrate transporter"/>
    <property type="match status" value="1"/>
</dbReference>
<name>A0ABQ3T9V6_9ACTN</name>
<dbReference type="Pfam" id="PF07690">
    <property type="entry name" value="MFS_1"/>
    <property type="match status" value="1"/>
</dbReference>
<keyword evidence="3" id="KW-1003">Cell membrane</keyword>
<feature type="transmembrane region" description="Helical" evidence="10">
    <location>
        <begin position="190"/>
        <end position="208"/>
    </location>
</feature>
<feature type="region of interest" description="Disordered" evidence="9">
    <location>
        <begin position="216"/>
        <end position="239"/>
    </location>
</feature>
<evidence type="ECO:0000256" key="1">
    <source>
        <dbReference type="ARBA" id="ARBA00004429"/>
    </source>
</evidence>
<dbReference type="Gene3D" id="1.20.1250.20">
    <property type="entry name" value="MFS general substrate transporter like domains"/>
    <property type="match status" value="1"/>
</dbReference>